<evidence type="ECO:0000313" key="2">
    <source>
        <dbReference type="Proteomes" id="UP001190700"/>
    </source>
</evidence>
<dbReference type="AlphaFoldDB" id="A0AAE0FP26"/>
<dbReference type="PANTHER" id="PTHR33845:SF1">
    <property type="entry name" value="C2H2-TYPE DOMAIN-CONTAINING PROTEIN"/>
    <property type="match status" value="1"/>
</dbReference>
<sequence>MLLDSPFYRGMISSYRSAVSEIAVAMDPDTRRAARKRAVQLLSLVAPHFPYAVVEETFQCSHRAVYNARLHAAHNGGGDYVPKRGKQAYKSRVSLETLTHFVQFKTRDDVVTTVAYTRADKTQTVEKYQLQEGVQDLAQKYFRECALMHVKPVSISVFEKIFYAGDYVNKTARTCVCHQDLFYGTENFEAMESCILSLTDSLIEHSKAVSCNAAGVDQAIPLFTPNGMTAVLTPAIQGLKESLLAMLKRVRTYYRTDFNVHAQAESTCATHCVQYALSNSADPRFQTACSHTHSMSCPDCNLAIYFVKEMQCLLKSACNVSVLKGPDLERLTFALEECEAHLSKYVGHRVRTVHQNGVPGAEMASMGYCEAYIIMDYMNKWLPLKHMATTSDAFGQAGESVHGATVYVHALPQSVKETIASGELEDPHSYIRELKVDSSGDINRWYILLGSINDHKQDQWHALSVLEATLKIVKEIEPQVDEARLRFDNAPCYHGSLFWLMVSIMEKATGIQVTEVGMNEPGEGKDETDSSFNTAKAYVRRLVNQGKLDAKPAVDFIVALNTGQCVEGMVARVVEICRDKMPADIGTLDQITRYSHFRHEEGGGLRCWEQYMIGEGRLFSPHELKKLCKEALPVSTGVFMPVGDSTTPKVEAKVKEGRRALDLLQSKRQEATRKREAKAAAIEAGVLARRQFVEANRTTSSCPVPGCRHAPFLRLSSMQQHTKTCNPPPPPPIHTLSAAPPTLRSYRPEISMDISMPTRLEAMLSYESTSLRQIGVEYDPYACELYGLDAALLLSDVEVGDGNCGGKWTLILASPQRDLIPMGYAVKARVTPQQKTEVQLQMLEEAFQRGLERGGGRSSRASDDDVLQSINAVSIPQKQLRLDQVSSWFSRRYSKYVLEGKNARVRAEIELARTTRVTTSSMVQSIIWGFLDKITDKTAPRWLQSEAIETVDQSVLQTEDEGMEDTTGVEVACAPGIAPAENRRLRLAQSKEKAASLKRKATCDVGQEHLVQLKTMAAAQRVRYVKKLKVEPLKGLLMCLQEQVDELPSGKKAEHLAAVLAFVDKMESESAPQVASSDVEMQSMQPAEIVGAQAAQREAPSQPASLNDTVAGIVSELDQLVEEQEADTLSAEAENELVLSFLNQFSISLL</sequence>
<proteinExistence type="predicted"/>
<protein>
    <submittedName>
        <fullName evidence="1">Uncharacterized protein</fullName>
    </submittedName>
</protein>
<dbReference type="Proteomes" id="UP001190700">
    <property type="component" value="Unassembled WGS sequence"/>
</dbReference>
<dbReference type="EMBL" id="LGRX02016127">
    <property type="protein sequence ID" value="KAK3262521.1"/>
    <property type="molecule type" value="Genomic_DNA"/>
</dbReference>
<organism evidence="1 2">
    <name type="scientific">Cymbomonas tetramitiformis</name>
    <dbReference type="NCBI Taxonomy" id="36881"/>
    <lineage>
        <taxon>Eukaryota</taxon>
        <taxon>Viridiplantae</taxon>
        <taxon>Chlorophyta</taxon>
        <taxon>Pyramimonadophyceae</taxon>
        <taxon>Pyramimonadales</taxon>
        <taxon>Pyramimonadaceae</taxon>
        <taxon>Cymbomonas</taxon>
    </lineage>
</organism>
<comment type="caution">
    <text evidence="1">The sequence shown here is derived from an EMBL/GenBank/DDBJ whole genome shotgun (WGS) entry which is preliminary data.</text>
</comment>
<gene>
    <name evidence="1" type="ORF">CYMTET_28629</name>
</gene>
<name>A0AAE0FP26_9CHLO</name>
<evidence type="ECO:0000313" key="1">
    <source>
        <dbReference type="EMBL" id="KAK3262521.1"/>
    </source>
</evidence>
<accession>A0AAE0FP26</accession>
<dbReference type="PANTHER" id="PTHR33845">
    <property type="entry name" value="C2H2-TYPE DOMAIN-CONTAINING PROTEIN"/>
    <property type="match status" value="1"/>
</dbReference>
<reference evidence="1 2" key="1">
    <citation type="journal article" date="2015" name="Genome Biol. Evol.">
        <title>Comparative Genomics of a Bacterivorous Green Alga Reveals Evolutionary Causalities and Consequences of Phago-Mixotrophic Mode of Nutrition.</title>
        <authorList>
            <person name="Burns J.A."/>
            <person name="Paasch A."/>
            <person name="Narechania A."/>
            <person name="Kim E."/>
        </authorList>
    </citation>
    <scope>NUCLEOTIDE SEQUENCE [LARGE SCALE GENOMIC DNA]</scope>
    <source>
        <strain evidence="1 2">PLY_AMNH</strain>
    </source>
</reference>
<keyword evidence="2" id="KW-1185">Reference proteome</keyword>